<evidence type="ECO:0000313" key="1">
    <source>
        <dbReference type="EMBL" id="TAA74246.1"/>
    </source>
</evidence>
<name>A0A521FZQ4_9BACT</name>
<reference evidence="1" key="1">
    <citation type="submission" date="2017-07" db="EMBL/GenBank/DDBJ databases">
        <title>The cable genome - Insights into the physiology and evolution of filamentous bacteria capable of sulfide oxidation via long distance electron transfer.</title>
        <authorList>
            <person name="Thorup C."/>
            <person name="Bjerg J.T."/>
            <person name="Schreiber L."/>
            <person name="Nielsen L.P."/>
            <person name="Kjeldsen K.U."/>
            <person name="Boesen T."/>
            <person name="Boggild A."/>
            <person name="Meysman F."/>
            <person name="Geelhoed J."/>
            <person name="Schramm A."/>
        </authorList>
    </citation>
    <scope>NUCLEOTIDE SEQUENCE [LARGE SCALE GENOMIC DNA]</scope>
    <source>
        <strain evidence="1">GS</strain>
    </source>
</reference>
<keyword evidence="2" id="KW-1185">Reference proteome</keyword>
<dbReference type="Proteomes" id="UP000316238">
    <property type="component" value="Unassembled WGS sequence"/>
</dbReference>
<organism evidence="1 2">
    <name type="scientific">Candidatus Electronema aureum</name>
    <dbReference type="NCBI Taxonomy" id="2005002"/>
    <lineage>
        <taxon>Bacteria</taxon>
        <taxon>Pseudomonadati</taxon>
        <taxon>Thermodesulfobacteriota</taxon>
        <taxon>Desulfobulbia</taxon>
        <taxon>Desulfobulbales</taxon>
        <taxon>Desulfobulbaceae</taxon>
        <taxon>Candidatus Electronema</taxon>
    </lineage>
</organism>
<proteinExistence type="predicted"/>
<gene>
    <name evidence="1" type="ORF">CDV28_13427</name>
</gene>
<dbReference type="EMBL" id="NQJD01000034">
    <property type="protein sequence ID" value="TAA74246.1"/>
    <property type="molecule type" value="Genomic_DNA"/>
</dbReference>
<protein>
    <submittedName>
        <fullName evidence="1">Uncharacterized protein</fullName>
    </submittedName>
</protein>
<dbReference type="AlphaFoldDB" id="A0A521FZQ4"/>
<evidence type="ECO:0000313" key="2">
    <source>
        <dbReference type="Proteomes" id="UP000316238"/>
    </source>
</evidence>
<comment type="caution">
    <text evidence="1">The sequence shown here is derived from an EMBL/GenBank/DDBJ whole genome shotgun (WGS) entry which is preliminary data.</text>
</comment>
<accession>A0A521FZQ4</accession>
<sequence length="73" mass="8546">MKAHSSFGIHFRNHARKMLCFILIFGQHIKKFSLKADIFPSERIAERQIISNGSILLCCSAFHVLEEKRFHFL</sequence>